<evidence type="ECO:0000313" key="1">
    <source>
        <dbReference type="EMBL" id="GEL46824.1"/>
    </source>
</evidence>
<dbReference type="AlphaFoldDB" id="A0A511FDZ3"/>
<dbReference type="Proteomes" id="UP000564629">
    <property type="component" value="Unassembled WGS sequence"/>
</dbReference>
<evidence type="ECO:0008006" key="5">
    <source>
        <dbReference type="Google" id="ProtNLM"/>
    </source>
</evidence>
<reference evidence="2 4" key="2">
    <citation type="submission" date="2020-08" db="EMBL/GenBank/DDBJ databases">
        <title>Sequencing the genomes of 1000 actinobacteria strains.</title>
        <authorList>
            <person name="Klenk H.-P."/>
        </authorList>
    </citation>
    <scope>NUCLEOTIDE SEQUENCE [LARGE SCALE GENOMIC DNA]</scope>
    <source>
        <strain evidence="2 4">DSM 9581</strain>
    </source>
</reference>
<gene>
    <name evidence="1" type="ORF">CHO01_19400</name>
    <name evidence="2" type="ORF">HNR08_001339</name>
</gene>
<sequence length="257" mass="27333">MLTDTDPRAAAFVNLHAVLGAVPELVRRVPEARALLDVDPRPVSIAFAVRGGPRAVLAFRDGAVRLVPDRTIGTVLLPFTSPEAFNRMIDGAAPPVPVTGLHRVGFLMRVFAPLTELLTRYLRPSAEDLADPAFRATSTALTLHVAVAAAAQLANEDRSGRFSAAHTADGDVALEVTGSLAYTLRVRDHRMTFLPEPSPSPRAALTFADLDTAGALLAGKVSALACLGDGRMAMRGHIAMVDNVNRILDRVGQYLGE</sequence>
<accession>A0A511FDZ3</accession>
<comment type="caution">
    <text evidence="1">The sequence shown here is derived from an EMBL/GenBank/DDBJ whole genome shotgun (WGS) entry which is preliminary data.</text>
</comment>
<proteinExistence type="predicted"/>
<reference evidence="1 3" key="1">
    <citation type="submission" date="2019-07" db="EMBL/GenBank/DDBJ databases">
        <title>Whole genome shotgun sequence of Cellulomonas hominis NBRC 16055.</title>
        <authorList>
            <person name="Hosoyama A."/>
            <person name="Uohara A."/>
            <person name="Ohji S."/>
            <person name="Ichikawa N."/>
        </authorList>
    </citation>
    <scope>NUCLEOTIDE SEQUENCE [LARGE SCALE GENOMIC DNA]</scope>
    <source>
        <strain evidence="1 3">NBRC 16055</strain>
    </source>
</reference>
<dbReference type="OrthoDB" id="2081070at2"/>
<dbReference type="EMBL" id="BJVQ01000024">
    <property type="protein sequence ID" value="GEL46824.1"/>
    <property type="molecule type" value="Genomic_DNA"/>
</dbReference>
<dbReference type="Proteomes" id="UP000321723">
    <property type="component" value="Unassembled WGS sequence"/>
</dbReference>
<evidence type="ECO:0000313" key="4">
    <source>
        <dbReference type="Proteomes" id="UP000564629"/>
    </source>
</evidence>
<organism evidence="1 3">
    <name type="scientific">Cellulomonas hominis</name>
    <dbReference type="NCBI Taxonomy" id="156981"/>
    <lineage>
        <taxon>Bacteria</taxon>
        <taxon>Bacillati</taxon>
        <taxon>Actinomycetota</taxon>
        <taxon>Actinomycetes</taxon>
        <taxon>Micrococcales</taxon>
        <taxon>Cellulomonadaceae</taxon>
        <taxon>Cellulomonas</taxon>
    </lineage>
</organism>
<evidence type="ECO:0000313" key="3">
    <source>
        <dbReference type="Proteomes" id="UP000321723"/>
    </source>
</evidence>
<dbReference type="RefSeq" id="WP_146837218.1">
    <property type="nucleotide sequence ID" value="NZ_BJVQ01000024.1"/>
</dbReference>
<keyword evidence="3" id="KW-1185">Reference proteome</keyword>
<evidence type="ECO:0000313" key="2">
    <source>
        <dbReference type="EMBL" id="MBB5472603.1"/>
    </source>
</evidence>
<dbReference type="EMBL" id="JACHDN010000001">
    <property type="protein sequence ID" value="MBB5472603.1"/>
    <property type="molecule type" value="Genomic_DNA"/>
</dbReference>
<name>A0A511FDZ3_9CELL</name>
<dbReference type="SUPFAM" id="SSF55718">
    <property type="entry name" value="SCP-like"/>
    <property type="match status" value="1"/>
</dbReference>
<dbReference type="InterPro" id="IPR036527">
    <property type="entry name" value="SCP2_sterol-bd_dom_sf"/>
</dbReference>
<protein>
    <recommendedName>
        <fullName evidence="5">SCP2 domain-containing protein</fullName>
    </recommendedName>
</protein>